<evidence type="ECO:0000313" key="5">
    <source>
        <dbReference type="EMBL" id="MBB3892893.1"/>
    </source>
</evidence>
<dbReference type="Pfam" id="PF03135">
    <property type="entry name" value="CagE_TrbE_VirB"/>
    <property type="match status" value="2"/>
</dbReference>
<dbReference type="SUPFAM" id="SSF52540">
    <property type="entry name" value="P-loop containing nucleoside triphosphate hydrolases"/>
    <property type="match status" value="1"/>
</dbReference>
<dbReference type="RefSeq" id="WP_183775862.1">
    <property type="nucleotide sequence ID" value="NZ_JACIDK010000006.1"/>
</dbReference>
<sequence>MLYLREYRPKADRLFDHLPWVALIGPGLLINKDGSFQKTLAFRGPDLASSTEAGLVAVRAQLNNALRRLGSRWCLHIEALRAASQDYPSSSFPDPVSDLIDNERRDAFESQERHFESRYFLTFTYLPPEEAVSTAESLLLENAPSGRGAAGMYRAALNDFQGTVRQIADILTAIMPEVRELSDDETLTYLHGCISTKRHYVRAPETPAYLDAFLTDDDFQGGLFPRLGKRYIRTISVRAYPTTSSPGLLDRLNELGISYRWVCRYLPLDKEDARRAVTTVRKRWFAKRKGVLALLKEAITREPSLLEDPDAAAKSADADAALAILGGDFASIGYFTPTVTLMDEDADRLADRVREVEGAINRAGFVCKVEDVNAVEAWIGSLPGQAYADLRRPLVSSLNLCDMMPMSAIWPGPTRNAHLTEECLKRGHKGTQPPLMFARTAGTTPFRFDLHQGDVGHTMVVGPTGSGKSVLLNTIAMQWLRYPEAQVFFFDKGASSRAATLLAGGQFFFLGGDASELAFQPLADIDGPEDRAWAQEWVEDLVAAEGVPIVPQVKEEIWSGLRNLAAGPREQRTLTLLAATVQDQAVKAALAPYTLSGPHGHLLDAHQNSLQAAVWQTFEMVELMANRAALAPVLTYIFRTLERRFDGRPTLLVLDEAWLFLDQGAFAAKIREWLKTLRKYNVAVVFATQSLADVARSSIAPALIESCPTRIFLPNPDAPTPQIADLYTGFGLNAQQIRIIASATPKREYYYQSTAGNRLFELGLGPIALAAVGASSPGDQQAITAALQEDREGFAARFYAARGLTEVATYLDESASPPAARVA</sequence>
<dbReference type="EMBL" id="JACIDK010000006">
    <property type="protein sequence ID" value="MBB3892893.1"/>
    <property type="molecule type" value="Genomic_DNA"/>
</dbReference>
<dbReference type="InterPro" id="IPR018145">
    <property type="entry name" value="CagE_TrbE_VirB_cntrl_dom"/>
</dbReference>
<comment type="similarity">
    <text evidence="1">Belongs to the TrbE/VirB4 family.</text>
</comment>
<dbReference type="Pfam" id="PF19044">
    <property type="entry name" value="P-loop_TraG"/>
    <property type="match status" value="1"/>
</dbReference>
<protein>
    <submittedName>
        <fullName evidence="5">Type IV secretion system protein VirB4</fullName>
    </submittedName>
</protein>
<evidence type="ECO:0000313" key="6">
    <source>
        <dbReference type="Proteomes" id="UP000530564"/>
    </source>
</evidence>
<name>A0A840A5C6_9CAUL</name>
<dbReference type="InterPro" id="IPR027417">
    <property type="entry name" value="P-loop_NTPase"/>
</dbReference>
<accession>A0A840A5C6</accession>
<dbReference type="GO" id="GO:0005524">
    <property type="term" value="F:ATP binding"/>
    <property type="evidence" value="ECO:0007669"/>
    <property type="project" value="UniProtKB-KW"/>
</dbReference>
<proteinExistence type="inferred from homology"/>
<keyword evidence="2" id="KW-0547">Nucleotide-binding</keyword>
<evidence type="ECO:0000256" key="3">
    <source>
        <dbReference type="ARBA" id="ARBA00022840"/>
    </source>
</evidence>
<evidence type="ECO:0000256" key="1">
    <source>
        <dbReference type="ARBA" id="ARBA00006512"/>
    </source>
</evidence>
<evidence type="ECO:0000259" key="4">
    <source>
        <dbReference type="SMART" id="SM00382"/>
    </source>
</evidence>
<dbReference type="Gene3D" id="3.40.50.300">
    <property type="entry name" value="P-loop containing nucleotide triphosphate hydrolases"/>
    <property type="match status" value="2"/>
</dbReference>
<evidence type="ECO:0000256" key="2">
    <source>
        <dbReference type="ARBA" id="ARBA00022741"/>
    </source>
</evidence>
<keyword evidence="3" id="KW-0067">ATP-binding</keyword>
<reference evidence="5 6" key="1">
    <citation type="submission" date="2020-08" db="EMBL/GenBank/DDBJ databases">
        <title>Genomic Encyclopedia of Type Strains, Phase IV (KMG-IV): sequencing the most valuable type-strain genomes for metagenomic binning, comparative biology and taxonomic classification.</title>
        <authorList>
            <person name="Goeker M."/>
        </authorList>
    </citation>
    <scope>NUCLEOTIDE SEQUENCE [LARGE SCALE GENOMIC DNA]</scope>
    <source>
        <strain evidence="5 6">DSM 21793</strain>
    </source>
</reference>
<dbReference type="NCBIfam" id="NF010447">
    <property type="entry name" value="PRK13873.1"/>
    <property type="match status" value="1"/>
</dbReference>
<dbReference type="PANTHER" id="PTHR30121:SF12">
    <property type="entry name" value="TYPE IV SECRETION SYSTEM PROTEIN CAGE"/>
    <property type="match status" value="1"/>
</dbReference>
<dbReference type="PANTHER" id="PTHR30121">
    <property type="entry name" value="UNCHARACTERIZED PROTEIN YJGR-RELATED"/>
    <property type="match status" value="1"/>
</dbReference>
<dbReference type="AlphaFoldDB" id="A0A840A5C6"/>
<gene>
    <name evidence="5" type="ORF">GGQ61_003631</name>
</gene>
<dbReference type="InterPro" id="IPR003593">
    <property type="entry name" value="AAA+_ATPase"/>
</dbReference>
<feature type="domain" description="AAA+ ATPase" evidence="4">
    <location>
        <begin position="454"/>
        <end position="717"/>
    </location>
</feature>
<dbReference type="InterPro" id="IPR043964">
    <property type="entry name" value="P-loop_TraG"/>
</dbReference>
<dbReference type="InterPro" id="IPR051162">
    <property type="entry name" value="T4SS_component"/>
</dbReference>
<dbReference type="CDD" id="cd01127">
    <property type="entry name" value="TrwB_TraG_TraD_VirD4"/>
    <property type="match status" value="1"/>
</dbReference>
<keyword evidence="6" id="KW-1185">Reference proteome</keyword>
<organism evidence="5 6">
    <name type="scientific">Phenylobacterium haematophilum</name>
    <dbReference type="NCBI Taxonomy" id="98513"/>
    <lineage>
        <taxon>Bacteria</taxon>
        <taxon>Pseudomonadati</taxon>
        <taxon>Pseudomonadota</taxon>
        <taxon>Alphaproteobacteria</taxon>
        <taxon>Caulobacterales</taxon>
        <taxon>Caulobacteraceae</taxon>
        <taxon>Phenylobacterium</taxon>
    </lineage>
</organism>
<dbReference type="SMART" id="SM00382">
    <property type="entry name" value="AAA"/>
    <property type="match status" value="1"/>
</dbReference>
<comment type="caution">
    <text evidence="5">The sequence shown here is derived from an EMBL/GenBank/DDBJ whole genome shotgun (WGS) entry which is preliminary data.</text>
</comment>
<dbReference type="Proteomes" id="UP000530564">
    <property type="component" value="Unassembled WGS sequence"/>
</dbReference>